<dbReference type="AlphaFoldDB" id="A0A1B3SK98"/>
<reference evidence="1 2" key="1">
    <citation type="submission" date="2016-08" db="EMBL/GenBank/DDBJ databases">
        <title>Complete genome sequence of Spiroplasma helicoides TABS-2 (DSM 22551).</title>
        <authorList>
            <person name="Shen W.-Y."/>
            <person name="Lo W.-S."/>
            <person name="Lai Y.-C."/>
            <person name="Kuo C.-H."/>
        </authorList>
    </citation>
    <scope>NUCLEOTIDE SEQUENCE [LARGE SCALE GENOMIC DNA]</scope>
    <source>
        <strain evidence="1 2">TABS-2</strain>
    </source>
</reference>
<dbReference type="Proteomes" id="UP000094378">
    <property type="component" value="Chromosome"/>
</dbReference>
<dbReference type="EMBL" id="CP017015">
    <property type="protein sequence ID" value="AOG60351.1"/>
    <property type="molecule type" value="Genomic_DNA"/>
</dbReference>
<accession>A0A1B3SK98</accession>
<keyword evidence="2" id="KW-1185">Reference proteome</keyword>
<protein>
    <submittedName>
        <fullName evidence="1">Uncharacterized protein</fullName>
    </submittedName>
</protein>
<dbReference type="STRING" id="216938.SHELI_v1c04000"/>
<evidence type="ECO:0000313" key="1">
    <source>
        <dbReference type="EMBL" id="AOG60351.1"/>
    </source>
</evidence>
<sequence>MYKKIFKTLSFLPVIIAPLKIQSCSDTGERYPEFFQKDLSQTVKVGEMIYIDISIVQPRDWAYFGVGHYNMALEDDGVTKKPDILSDFIFITGDYPEEVQDALPDDYPAWSKTFFLDNGTGKGTIRFKATAKGESHIKAGYRYLVNENGKLDYGHTIYIDGIIKSV</sequence>
<dbReference type="RefSeq" id="WP_069116222.1">
    <property type="nucleotide sequence ID" value="NZ_CP017015.1"/>
</dbReference>
<evidence type="ECO:0000313" key="2">
    <source>
        <dbReference type="Proteomes" id="UP000094378"/>
    </source>
</evidence>
<gene>
    <name evidence="1" type="ORF">SHELI_v1c04000</name>
</gene>
<dbReference type="KEGG" id="shj:SHELI_v1c04000"/>
<name>A0A1B3SK98_9MOLU</name>
<proteinExistence type="predicted"/>
<organism evidence="1 2">
    <name type="scientific">Spiroplasma helicoides</name>
    <dbReference type="NCBI Taxonomy" id="216938"/>
    <lineage>
        <taxon>Bacteria</taxon>
        <taxon>Bacillati</taxon>
        <taxon>Mycoplasmatota</taxon>
        <taxon>Mollicutes</taxon>
        <taxon>Entomoplasmatales</taxon>
        <taxon>Spiroplasmataceae</taxon>
        <taxon>Spiroplasma</taxon>
    </lineage>
</organism>